<dbReference type="GO" id="GO:0003676">
    <property type="term" value="F:nucleic acid binding"/>
    <property type="evidence" value="ECO:0007669"/>
    <property type="project" value="InterPro"/>
</dbReference>
<comment type="caution">
    <text evidence="5">Lacks conserved residue(s) required for the propagation of feature annotation.</text>
</comment>
<name>A0A4R1RMD8_HYDET</name>
<organism evidence="8 9">
    <name type="scientific">Hydrogenispora ethanolica</name>
    <dbReference type="NCBI Taxonomy" id="1082276"/>
    <lineage>
        <taxon>Bacteria</taxon>
        <taxon>Bacillati</taxon>
        <taxon>Bacillota</taxon>
        <taxon>Hydrogenispora</taxon>
    </lineage>
</organism>
<evidence type="ECO:0000313" key="8">
    <source>
        <dbReference type="EMBL" id="TCL67354.1"/>
    </source>
</evidence>
<keyword evidence="3 5" id="KW-0949">S-adenosyl-L-methionine</keyword>
<dbReference type="NCBIfam" id="TIGR03534">
    <property type="entry name" value="RF_mod_PrmC"/>
    <property type="match status" value="1"/>
</dbReference>
<dbReference type="InterPro" id="IPR007848">
    <property type="entry name" value="Small_mtfrase_dom"/>
</dbReference>
<dbReference type="Gene3D" id="3.40.50.150">
    <property type="entry name" value="Vaccinia Virus protein VP39"/>
    <property type="match status" value="1"/>
</dbReference>
<dbReference type="InterPro" id="IPR029063">
    <property type="entry name" value="SAM-dependent_MTases_sf"/>
</dbReference>
<dbReference type="GO" id="GO:0032259">
    <property type="term" value="P:methylation"/>
    <property type="evidence" value="ECO:0007669"/>
    <property type="project" value="UniProtKB-KW"/>
</dbReference>
<dbReference type="EC" id="2.1.1.297" evidence="5"/>
<comment type="similarity">
    <text evidence="5">Belongs to the protein N5-glutamine methyltransferase family. PrmC subfamily.</text>
</comment>
<dbReference type="RefSeq" id="WP_132014614.1">
    <property type="nucleotide sequence ID" value="NZ_SLUN01000014.1"/>
</dbReference>
<accession>A0A4R1RMD8</accession>
<dbReference type="EMBL" id="SLUN01000014">
    <property type="protein sequence ID" value="TCL67354.1"/>
    <property type="molecule type" value="Genomic_DNA"/>
</dbReference>
<feature type="binding site" evidence="5">
    <location>
        <begin position="195"/>
        <end position="198"/>
    </location>
    <ligand>
        <name>substrate</name>
    </ligand>
</feature>
<comment type="function">
    <text evidence="5">Methylates the class 1 translation termination release factors RF1/PrfA and RF2/PrfB on the glutamine residue of the universally conserved GGQ motif.</text>
</comment>
<keyword evidence="1 5" id="KW-0489">Methyltransferase</keyword>
<dbReference type="PANTHER" id="PTHR18895:SF74">
    <property type="entry name" value="MTRF1L RELEASE FACTOR GLUTAMINE METHYLTRANSFERASE"/>
    <property type="match status" value="1"/>
</dbReference>
<dbReference type="CDD" id="cd02440">
    <property type="entry name" value="AdoMet_MTases"/>
    <property type="match status" value="1"/>
</dbReference>
<feature type="binding site" evidence="5">
    <location>
        <begin position="126"/>
        <end position="130"/>
    </location>
    <ligand>
        <name>S-adenosyl-L-methionine</name>
        <dbReference type="ChEBI" id="CHEBI:59789"/>
    </ligand>
</feature>
<dbReference type="InterPro" id="IPR002052">
    <property type="entry name" value="DNA_methylase_N6_adenine_CS"/>
</dbReference>
<dbReference type="GO" id="GO:0102559">
    <property type="term" value="F:peptide chain release factor N(5)-glutamine methyltransferase activity"/>
    <property type="evidence" value="ECO:0007669"/>
    <property type="project" value="UniProtKB-EC"/>
</dbReference>
<comment type="caution">
    <text evidence="8">The sequence shown here is derived from an EMBL/GenBank/DDBJ whole genome shotgun (WGS) entry which is preliminary data.</text>
</comment>
<dbReference type="OrthoDB" id="9800643at2"/>
<evidence type="ECO:0000259" key="6">
    <source>
        <dbReference type="Pfam" id="PF05175"/>
    </source>
</evidence>
<protein>
    <recommendedName>
        <fullName evidence="5">Release factor glutamine methyltransferase</fullName>
        <shortName evidence="5">RF MTase</shortName>
        <ecNumber evidence="5">2.1.1.297</ecNumber>
    </recommendedName>
    <alternativeName>
        <fullName evidence="5">N5-glutamine methyltransferase PrmC</fullName>
    </alternativeName>
    <alternativeName>
        <fullName evidence="5">Protein-(glutamine-N5) MTase PrmC</fullName>
    </alternativeName>
    <alternativeName>
        <fullName evidence="5">Protein-glutamine N-methyltransferase PrmC</fullName>
    </alternativeName>
</protein>
<feature type="domain" description="Release factor glutamine methyltransferase N-terminal" evidence="7">
    <location>
        <begin position="14"/>
        <end position="81"/>
    </location>
</feature>
<evidence type="ECO:0000256" key="3">
    <source>
        <dbReference type="ARBA" id="ARBA00022691"/>
    </source>
</evidence>
<evidence type="ECO:0000256" key="4">
    <source>
        <dbReference type="ARBA" id="ARBA00048391"/>
    </source>
</evidence>
<dbReference type="NCBIfam" id="TIGR00536">
    <property type="entry name" value="hemK_fam"/>
    <property type="match status" value="1"/>
</dbReference>
<feature type="domain" description="Methyltransferase small" evidence="6">
    <location>
        <begin position="103"/>
        <end position="198"/>
    </location>
</feature>
<evidence type="ECO:0000259" key="7">
    <source>
        <dbReference type="Pfam" id="PF17827"/>
    </source>
</evidence>
<dbReference type="Gene3D" id="1.10.8.10">
    <property type="entry name" value="DNA helicase RuvA subunit, C-terminal domain"/>
    <property type="match status" value="1"/>
</dbReference>
<feature type="binding site" evidence="5">
    <location>
        <position position="195"/>
    </location>
    <ligand>
        <name>S-adenosyl-L-methionine</name>
        <dbReference type="ChEBI" id="CHEBI:59789"/>
    </ligand>
</feature>
<dbReference type="PANTHER" id="PTHR18895">
    <property type="entry name" value="HEMK METHYLTRANSFERASE"/>
    <property type="match status" value="1"/>
</dbReference>
<dbReference type="Pfam" id="PF05175">
    <property type="entry name" value="MTS"/>
    <property type="match status" value="1"/>
</dbReference>
<dbReference type="Proteomes" id="UP000295008">
    <property type="component" value="Unassembled WGS sequence"/>
</dbReference>
<dbReference type="InterPro" id="IPR004556">
    <property type="entry name" value="HemK-like"/>
</dbReference>
<keyword evidence="2 5" id="KW-0808">Transferase</keyword>
<gene>
    <name evidence="5" type="primary">prmC</name>
    <name evidence="8" type="ORF">EDC14_101443</name>
</gene>
<dbReference type="InterPro" id="IPR019874">
    <property type="entry name" value="RF_methyltr_PrmC"/>
</dbReference>
<dbReference type="InterPro" id="IPR040758">
    <property type="entry name" value="PrmC_N"/>
</dbReference>
<dbReference type="PROSITE" id="PS00092">
    <property type="entry name" value="N6_MTASE"/>
    <property type="match status" value="1"/>
</dbReference>
<dbReference type="Pfam" id="PF17827">
    <property type="entry name" value="PrmC_N"/>
    <property type="match status" value="1"/>
</dbReference>
<dbReference type="InterPro" id="IPR050320">
    <property type="entry name" value="N5-glutamine_MTase"/>
</dbReference>
<evidence type="ECO:0000256" key="1">
    <source>
        <dbReference type="ARBA" id="ARBA00022603"/>
    </source>
</evidence>
<dbReference type="SUPFAM" id="SSF53335">
    <property type="entry name" value="S-adenosyl-L-methionine-dependent methyltransferases"/>
    <property type="match status" value="1"/>
</dbReference>
<comment type="catalytic activity">
    <reaction evidence="4 5">
        <text>L-glutaminyl-[peptide chain release factor] + S-adenosyl-L-methionine = N(5)-methyl-L-glutaminyl-[peptide chain release factor] + S-adenosyl-L-homocysteine + H(+)</text>
        <dbReference type="Rhea" id="RHEA:42896"/>
        <dbReference type="Rhea" id="RHEA-COMP:10271"/>
        <dbReference type="Rhea" id="RHEA-COMP:10272"/>
        <dbReference type="ChEBI" id="CHEBI:15378"/>
        <dbReference type="ChEBI" id="CHEBI:30011"/>
        <dbReference type="ChEBI" id="CHEBI:57856"/>
        <dbReference type="ChEBI" id="CHEBI:59789"/>
        <dbReference type="ChEBI" id="CHEBI:61891"/>
        <dbReference type="EC" id="2.1.1.297"/>
    </reaction>
</comment>
<keyword evidence="9" id="KW-1185">Reference proteome</keyword>
<feature type="binding site" evidence="5">
    <location>
        <position position="149"/>
    </location>
    <ligand>
        <name>S-adenosyl-L-methionine</name>
        <dbReference type="ChEBI" id="CHEBI:59789"/>
    </ligand>
</feature>
<dbReference type="AlphaFoldDB" id="A0A4R1RMD8"/>
<evidence type="ECO:0000256" key="5">
    <source>
        <dbReference type="HAMAP-Rule" id="MF_02126"/>
    </source>
</evidence>
<proteinExistence type="inferred from homology"/>
<sequence length="294" mass="31869">MSTSNNLTIGAIIARTVPFLAEKHLPNPRLEADLMLAHVLDLPRVKLYSEWDRPLEPAEIQRYREILVQRVQGWPLAYLTGQKSFLSWDFKVTPAVLIPRPETELLVETVVDALKGRDGVCGADVGTGSGIIAIALAKLLPGSRWYALDLSAEALEVAAANAARLGVAERIEFRRGDLLEPLAGQGLALDAVVSNPPYIPTAVVDTLQPEVRREPRLALDGGPDGLDLYRRLLPAARELLKPDGLVALEHGADQRSGLAELLAGLEFLPEPLADLAGRDRVMLGRRRKAAGADA</sequence>
<evidence type="ECO:0000256" key="2">
    <source>
        <dbReference type="ARBA" id="ARBA00022679"/>
    </source>
</evidence>
<evidence type="ECO:0000313" key="9">
    <source>
        <dbReference type="Proteomes" id="UP000295008"/>
    </source>
</evidence>
<dbReference type="HAMAP" id="MF_02126">
    <property type="entry name" value="RF_methyltr_PrmC"/>
    <property type="match status" value="1"/>
</dbReference>
<reference evidence="8 9" key="1">
    <citation type="submission" date="2019-03" db="EMBL/GenBank/DDBJ databases">
        <title>Genomic Encyclopedia of Type Strains, Phase IV (KMG-IV): sequencing the most valuable type-strain genomes for metagenomic binning, comparative biology and taxonomic classification.</title>
        <authorList>
            <person name="Goeker M."/>
        </authorList>
    </citation>
    <scope>NUCLEOTIDE SEQUENCE [LARGE SCALE GENOMIC DNA]</scope>
    <source>
        <strain evidence="8 9">LX-B</strain>
    </source>
</reference>